<evidence type="ECO:0000313" key="14">
    <source>
        <dbReference type="EMBL" id="OBZ81195.1"/>
    </source>
</evidence>
<comment type="similarity">
    <text evidence="5">Belongs to the mannose-6-phosphate isomerase type 1 family.</text>
</comment>
<keyword evidence="10 14" id="KW-0413">Isomerase</keyword>
<dbReference type="AlphaFoldDB" id="A0A1C7MWD7"/>
<evidence type="ECO:0000313" key="15">
    <source>
        <dbReference type="Proteomes" id="UP000093000"/>
    </source>
</evidence>
<evidence type="ECO:0000256" key="5">
    <source>
        <dbReference type="ARBA" id="ARBA00010772"/>
    </source>
</evidence>
<gene>
    <name evidence="14" type="primary">pmi40</name>
    <name evidence="14" type="ORF">A0J61_10758</name>
</gene>
<dbReference type="GO" id="GO:0008270">
    <property type="term" value="F:zinc ion binding"/>
    <property type="evidence" value="ECO:0007669"/>
    <property type="project" value="InterPro"/>
</dbReference>
<dbReference type="NCBIfam" id="TIGR00218">
    <property type="entry name" value="manA"/>
    <property type="match status" value="1"/>
</dbReference>
<comment type="function">
    <text evidence="3">Involved in the synthesis of the GDP-mannose and dolichol-phosphate-mannose required for a number of critical mannosyl transfer reactions.</text>
</comment>
<dbReference type="Pfam" id="PF20511">
    <property type="entry name" value="PMI_typeI_cat"/>
    <property type="match status" value="1"/>
</dbReference>
<dbReference type="InterPro" id="IPR018050">
    <property type="entry name" value="Pmannose_isomerase-type1_CS"/>
</dbReference>
<dbReference type="Gene3D" id="2.60.120.10">
    <property type="entry name" value="Jelly Rolls"/>
    <property type="match status" value="1"/>
</dbReference>
<keyword evidence="15" id="KW-1185">Reference proteome</keyword>
<protein>
    <recommendedName>
        <fullName evidence="7">Mannose-6-phosphate isomerase</fullName>
        <ecNumber evidence="6">5.3.1.8</ecNumber>
    </recommendedName>
    <alternativeName>
        <fullName evidence="11">Phosphohexomutase</fullName>
    </alternativeName>
    <alternativeName>
        <fullName evidence="12">Phosphomannose isomerase</fullName>
    </alternativeName>
</protein>
<dbReference type="PANTHER" id="PTHR10309">
    <property type="entry name" value="MANNOSE-6-PHOSPHATE ISOMERASE"/>
    <property type="match status" value="1"/>
</dbReference>
<dbReference type="GO" id="GO:0005975">
    <property type="term" value="P:carbohydrate metabolic process"/>
    <property type="evidence" value="ECO:0007669"/>
    <property type="project" value="InterPro"/>
</dbReference>
<keyword evidence="8" id="KW-0479">Metal-binding</keyword>
<dbReference type="InterPro" id="IPR014710">
    <property type="entry name" value="RmlC-like_jellyroll"/>
</dbReference>
<dbReference type="Proteomes" id="UP000093000">
    <property type="component" value="Unassembled WGS sequence"/>
</dbReference>
<dbReference type="InParanoid" id="A0A1C7MWD7"/>
<evidence type="ECO:0000256" key="9">
    <source>
        <dbReference type="ARBA" id="ARBA00022833"/>
    </source>
</evidence>
<evidence type="ECO:0000256" key="12">
    <source>
        <dbReference type="ARBA" id="ARBA00030762"/>
    </source>
</evidence>
<feature type="domain" description="Phosphomannose isomerase type I catalytic" evidence="13">
    <location>
        <begin position="8"/>
        <end position="147"/>
    </location>
</feature>
<reference evidence="14 15" key="1">
    <citation type="submission" date="2016-03" db="EMBL/GenBank/DDBJ databases">
        <title>Choanephora cucurbitarum.</title>
        <authorList>
            <person name="Min B."/>
            <person name="Park H."/>
            <person name="Park J.-H."/>
            <person name="Shin H.-D."/>
            <person name="Choi I.-G."/>
        </authorList>
    </citation>
    <scope>NUCLEOTIDE SEQUENCE [LARGE SCALE GENOMIC DNA]</scope>
    <source>
        <strain evidence="14 15">KUS-F28377</strain>
    </source>
</reference>
<comment type="cofactor">
    <cofactor evidence="2">
        <name>Zn(2+)</name>
        <dbReference type="ChEBI" id="CHEBI:29105"/>
    </cofactor>
</comment>
<comment type="caution">
    <text evidence="14">The sequence shown here is derived from an EMBL/GenBank/DDBJ whole genome shotgun (WGS) entry which is preliminary data.</text>
</comment>
<evidence type="ECO:0000256" key="6">
    <source>
        <dbReference type="ARBA" id="ARBA00011956"/>
    </source>
</evidence>
<evidence type="ECO:0000259" key="13">
    <source>
        <dbReference type="Pfam" id="PF20511"/>
    </source>
</evidence>
<dbReference type="GO" id="GO:0004476">
    <property type="term" value="F:mannose-6-phosphate isomerase activity"/>
    <property type="evidence" value="ECO:0007669"/>
    <property type="project" value="UniProtKB-EC"/>
</dbReference>
<dbReference type="PANTHER" id="PTHR10309:SF0">
    <property type="entry name" value="MANNOSE-6-PHOSPHATE ISOMERASE"/>
    <property type="match status" value="1"/>
</dbReference>
<dbReference type="GO" id="GO:0005829">
    <property type="term" value="C:cytosol"/>
    <property type="evidence" value="ECO:0007669"/>
    <property type="project" value="TreeGrafter"/>
</dbReference>
<dbReference type="InterPro" id="IPR011051">
    <property type="entry name" value="RmlC_Cupin_sf"/>
</dbReference>
<evidence type="ECO:0000256" key="7">
    <source>
        <dbReference type="ARBA" id="ARBA00018236"/>
    </source>
</evidence>
<evidence type="ECO:0000256" key="2">
    <source>
        <dbReference type="ARBA" id="ARBA00001947"/>
    </source>
</evidence>
<dbReference type="STRING" id="101091.A0A1C7MWD7"/>
<comment type="pathway">
    <text evidence="4">Nucleotide-sugar biosynthesis; GDP-alpha-D-mannose biosynthesis; alpha-D-mannose 1-phosphate from D-fructose 6-phosphate: step 1/2.</text>
</comment>
<evidence type="ECO:0000256" key="4">
    <source>
        <dbReference type="ARBA" id="ARBA00004666"/>
    </source>
</evidence>
<comment type="catalytic activity">
    <reaction evidence="1">
        <text>D-mannose 6-phosphate = D-fructose 6-phosphate</text>
        <dbReference type="Rhea" id="RHEA:12356"/>
        <dbReference type="ChEBI" id="CHEBI:58735"/>
        <dbReference type="ChEBI" id="CHEBI:61527"/>
        <dbReference type="EC" id="5.3.1.8"/>
    </reaction>
</comment>
<dbReference type="InterPro" id="IPR046457">
    <property type="entry name" value="PMI_typeI_cat"/>
</dbReference>
<evidence type="ECO:0000256" key="11">
    <source>
        <dbReference type="ARBA" id="ARBA00029741"/>
    </source>
</evidence>
<dbReference type="InterPro" id="IPR016305">
    <property type="entry name" value="Mannose-6-P_Isomerase"/>
</dbReference>
<evidence type="ECO:0000256" key="1">
    <source>
        <dbReference type="ARBA" id="ARBA00000757"/>
    </source>
</evidence>
<dbReference type="UniPathway" id="UPA00126">
    <property type="reaction ID" value="UER00423"/>
</dbReference>
<sequence>MTITMNAVYRLQCKTQSYDWGKLGDISKVATYAKASGTSIDPSKPYAELWMGTHPNAPSVVLEDNTTLEQLIKEHVELSTQAVYDQYNGDLPFLFKILSIRKALSIQAHPDKTLGARLFKEFPENYKDPNHKPEMAVALTPFEALCG</sequence>
<dbReference type="EMBL" id="LUGH01001372">
    <property type="protein sequence ID" value="OBZ81195.1"/>
    <property type="molecule type" value="Genomic_DNA"/>
</dbReference>
<dbReference type="SUPFAM" id="SSF51182">
    <property type="entry name" value="RmlC-like cupins"/>
    <property type="match status" value="1"/>
</dbReference>
<dbReference type="InterPro" id="IPR001250">
    <property type="entry name" value="Man6P_Isoase-1"/>
</dbReference>
<dbReference type="GO" id="GO:0009298">
    <property type="term" value="P:GDP-mannose biosynthetic process"/>
    <property type="evidence" value="ECO:0007669"/>
    <property type="project" value="UniProtKB-UniPathway"/>
</dbReference>
<keyword evidence="9" id="KW-0862">Zinc</keyword>
<proteinExistence type="inferred from homology"/>
<name>A0A1C7MWD7_9FUNG</name>
<dbReference type="PRINTS" id="PR00714">
    <property type="entry name" value="MAN6PISMRASE"/>
</dbReference>
<evidence type="ECO:0000256" key="10">
    <source>
        <dbReference type="ARBA" id="ARBA00023235"/>
    </source>
</evidence>
<organism evidence="14 15">
    <name type="scientific">Choanephora cucurbitarum</name>
    <dbReference type="NCBI Taxonomy" id="101091"/>
    <lineage>
        <taxon>Eukaryota</taxon>
        <taxon>Fungi</taxon>
        <taxon>Fungi incertae sedis</taxon>
        <taxon>Mucoromycota</taxon>
        <taxon>Mucoromycotina</taxon>
        <taxon>Mucoromycetes</taxon>
        <taxon>Mucorales</taxon>
        <taxon>Mucorineae</taxon>
        <taxon>Choanephoraceae</taxon>
        <taxon>Choanephoroideae</taxon>
        <taxon>Choanephora</taxon>
    </lineage>
</organism>
<dbReference type="EC" id="5.3.1.8" evidence="6"/>
<evidence type="ECO:0000256" key="8">
    <source>
        <dbReference type="ARBA" id="ARBA00022723"/>
    </source>
</evidence>
<feature type="non-terminal residue" evidence="14">
    <location>
        <position position="147"/>
    </location>
</feature>
<evidence type="ECO:0000256" key="3">
    <source>
        <dbReference type="ARBA" id="ARBA00002564"/>
    </source>
</evidence>
<accession>A0A1C7MWD7</accession>
<dbReference type="PROSITE" id="PS00965">
    <property type="entry name" value="PMI_I_1"/>
    <property type="match status" value="1"/>
</dbReference>
<dbReference type="OrthoDB" id="6605218at2759"/>